<feature type="region of interest" description="Disordered" evidence="1">
    <location>
        <begin position="1"/>
        <end position="27"/>
    </location>
</feature>
<protein>
    <submittedName>
        <fullName evidence="2">Uncharacterized protein</fullName>
    </submittedName>
</protein>
<evidence type="ECO:0000313" key="2">
    <source>
        <dbReference type="EMBL" id="SPO25599.1"/>
    </source>
</evidence>
<evidence type="ECO:0000313" key="3">
    <source>
        <dbReference type="Proteomes" id="UP000324022"/>
    </source>
</evidence>
<gene>
    <name evidence="2" type="ORF">UTRI_03317_B</name>
</gene>
<reference evidence="2 3" key="1">
    <citation type="submission" date="2018-03" db="EMBL/GenBank/DDBJ databases">
        <authorList>
            <person name="Guldener U."/>
        </authorList>
    </citation>
    <scope>NUCLEOTIDE SEQUENCE [LARGE SCALE GENOMIC DNA]</scope>
    <source>
        <strain evidence="2 3">NBRC100155</strain>
    </source>
</reference>
<organism evidence="2 3">
    <name type="scientific">Ustilago trichophora</name>
    <dbReference type="NCBI Taxonomy" id="86804"/>
    <lineage>
        <taxon>Eukaryota</taxon>
        <taxon>Fungi</taxon>
        <taxon>Dikarya</taxon>
        <taxon>Basidiomycota</taxon>
        <taxon>Ustilaginomycotina</taxon>
        <taxon>Ustilaginomycetes</taxon>
        <taxon>Ustilaginales</taxon>
        <taxon>Ustilaginaceae</taxon>
        <taxon>Ustilago</taxon>
    </lineage>
</organism>
<evidence type="ECO:0000256" key="1">
    <source>
        <dbReference type="SAM" id="MobiDB-lite"/>
    </source>
</evidence>
<name>A0A5C3E8P9_9BASI</name>
<feature type="compositionally biased region" description="Basic and acidic residues" evidence="1">
    <location>
        <begin position="187"/>
        <end position="199"/>
    </location>
</feature>
<sequence>MGHRERPRCQVPLGAGPKWIPPKQNTRSSGDRILLASLPTIRARPLAAQLLQVHSSLGTILTTTRWRCSLAFHPEILRVDGFLRLASFQPEVYRFTLRQRTLKDIAEALIVEFVSWRFRMEKVYEDARRIQHALMTQSAQVMQEVRNSVHTSRALLPLLPEKAQETQEVQEGLGIRPAVLSQSAQRGHMEPEAEKEAMRRQWGKTLSLSFSADDVSSKPAN</sequence>
<keyword evidence="3" id="KW-1185">Reference proteome</keyword>
<dbReference type="EMBL" id="OOIN01000011">
    <property type="protein sequence ID" value="SPO25599.1"/>
    <property type="molecule type" value="Genomic_DNA"/>
</dbReference>
<dbReference type="AlphaFoldDB" id="A0A5C3E8P9"/>
<dbReference type="Proteomes" id="UP000324022">
    <property type="component" value="Unassembled WGS sequence"/>
</dbReference>
<proteinExistence type="predicted"/>
<feature type="region of interest" description="Disordered" evidence="1">
    <location>
        <begin position="180"/>
        <end position="200"/>
    </location>
</feature>
<accession>A0A5C3E8P9</accession>